<dbReference type="EMBL" id="CP034204">
    <property type="protein sequence ID" value="QBZ53300.1"/>
    <property type="molecule type" value="Genomic_DNA"/>
</dbReference>
<accession>A0A4P7N0L0</accession>
<evidence type="ECO:0000313" key="1">
    <source>
        <dbReference type="EMBL" id="QBZ53300.1"/>
    </source>
</evidence>
<proteinExistence type="predicted"/>
<name>A0A4P7N0L0_PYROR</name>
<protein>
    <submittedName>
        <fullName evidence="1">Uncharacterized protein</fullName>
    </submittedName>
</protein>
<reference evidence="1 2" key="1">
    <citation type="journal article" date="2019" name="Mol. Biol. Evol.">
        <title>Blast fungal genomes show frequent chromosomal changes, gene gains and losses, and effector gene turnover.</title>
        <authorList>
            <person name="Gomez Luciano L.B."/>
            <person name="Jason Tsai I."/>
            <person name="Chuma I."/>
            <person name="Tosa Y."/>
            <person name="Chen Y.H."/>
            <person name="Li J.Y."/>
            <person name="Li M.Y."/>
            <person name="Jade Lu M.Y."/>
            <person name="Nakayashiki H."/>
            <person name="Li W.H."/>
        </authorList>
    </citation>
    <scope>NUCLEOTIDE SEQUENCE [LARGE SCALE GENOMIC DNA]</scope>
    <source>
        <strain evidence="1">MZ5-1-6</strain>
    </source>
</reference>
<dbReference type="Proteomes" id="UP000294847">
    <property type="component" value="Chromosome 1"/>
</dbReference>
<dbReference type="AlphaFoldDB" id="A0A4P7N0L0"/>
<organism evidence="1 2">
    <name type="scientific">Pyricularia oryzae</name>
    <name type="common">Rice blast fungus</name>
    <name type="synonym">Magnaporthe oryzae</name>
    <dbReference type="NCBI Taxonomy" id="318829"/>
    <lineage>
        <taxon>Eukaryota</taxon>
        <taxon>Fungi</taxon>
        <taxon>Dikarya</taxon>
        <taxon>Ascomycota</taxon>
        <taxon>Pezizomycotina</taxon>
        <taxon>Sordariomycetes</taxon>
        <taxon>Sordariomycetidae</taxon>
        <taxon>Magnaporthales</taxon>
        <taxon>Pyriculariaceae</taxon>
        <taxon>Pyricularia</taxon>
    </lineage>
</organism>
<gene>
    <name evidence="1" type="ORF">PoMZ_08975</name>
</gene>
<evidence type="ECO:0000313" key="2">
    <source>
        <dbReference type="Proteomes" id="UP000294847"/>
    </source>
</evidence>
<sequence>MCGCMRGEPALPVLRAARPAFFQLCRGPPFPRFGARPQSDLRAWGGKLRGSALHGDSGSYGADQASATVQ</sequence>